<feature type="domain" description="N-acetyltransferase" evidence="3">
    <location>
        <begin position="6"/>
        <end position="158"/>
    </location>
</feature>
<gene>
    <name evidence="4" type="ordered locus">Kkor_2602</name>
</gene>
<dbReference type="InParanoid" id="C7R9Z1"/>
<dbReference type="InterPro" id="IPR000182">
    <property type="entry name" value="GNAT_dom"/>
</dbReference>
<dbReference type="EMBL" id="CP001707">
    <property type="protein sequence ID" value="ACV28010.1"/>
    <property type="molecule type" value="Genomic_DNA"/>
</dbReference>
<accession>C7R9Z1</accession>
<reference evidence="4 5" key="1">
    <citation type="journal article" date="2009" name="Stand. Genomic Sci.">
        <title>Complete genome sequence of Kangiella koreensis type strain (SW-125).</title>
        <authorList>
            <person name="Han C."/>
            <person name="Sikorski J."/>
            <person name="Lapidus A."/>
            <person name="Nolan M."/>
            <person name="Glavina Del Rio T."/>
            <person name="Tice H."/>
            <person name="Cheng J.F."/>
            <person name="Lucas S."/>
            <person name="Chen F."/>
            <person name="Copeland A."/>
            <person name="Ivanova N."/>
            <person name="Mavromatis K."/>
            <person name="Ovchinnikova G."/>
            <person name="Pati A."/>
            <person name="Bruce D."/>
            <person name="Goodwin L."/>
            <person name="Pitluck S."/>
            <person name="Chen A."/>
            <person name="Palaniappan K."/>
            <person name="Land M."/>
            <person name="Hauser L."/>
            <person name="Chang Y.J."/>
            <person name="Jeffries C.D."/>
            <person name="Chain P."/>
            <person name="Saunders E."/>
            <person name="Brettin T."/>
            <person name="Goker M."/>
            <person name="Tindall B.J."/>
            <person name="Bristow J."/>
            <person name="Eisen J.A."/>
            <person name="Markowitz V."/>
            <person name="Hugenholtz P."/>
            <person name="Kyrpides N.C."/>
            <person name="Klenk H.P."/>
            <person name="Detter J.C."/>
        </authorList>
    </citation>
    <scope>NUCLEOTIDE SEQUENCE [LARGE SCALE GENOMIC DNA]</scope>
    <source>
        <strain evidence="5">DSM 16069 / KCTC 12182 / SW-125</strain>
    </source>
</reference>
<dbReference type="Pfam" id="PF00583">
    <property type="entry name" value="Acetyltransf_1"/>
    <property type="match status" value="1"/>
</dbReference>
<name>C7R9Z1_KANKD</name>
<dbReference type="GO" id="GO:0016747">
    <property type="term" value="F:acyltransferase activity, transferring groups other than amino-acyl groups"/>
    <property type="evidence" value="ECO:0007669"/>
    <property type="project" value="InterPro"/>
</dbReference>
<evidence type="ECO:0000256" key="2">
    <source>
        <dbReference type="ARBA" id="ARBA00023315"/>
    </source>
</evidence>
<dbReference type="Proteomes" id="UP000001231">
    <property type="component" value="Chromosome"/>
</dbReference>
<sequence length="164" mass="19249">MMAATVTFRPVEEKDSDFLSEVYASTRLEELQVTGWPQQQIDEFLRMQFEAQDTFYKQQFPDAQYQIVQYESQEAGRLYLDFREDEVRIVDIALLPEYRGKGLGTKLLNRIIDDAEEKQLSVRIHVEKNNPALNLYLRLGFEKTDDKGVYWLMEKPAQQIRCAG</sequence>
<evidence type="ECO:0000313" key="4">
    <source>
        <dbReference type="EMBL" id="ACV28010.1"/>
    </source>
</evidence>
<dbReference type="InterPro" id="IPR016181">
    <property type="entry name" value="Acyl_CoA_acyltransferase"/>
</dbReference>
<dbReference type="HOGENOM" id="CLU_013985_22_0_6"/>
<dbReference type="KEGG" id="kko:Kkor_2602"/>
<dbReference type="STRING" id="523791.Kkor_2602"/>
<dbReference type="AlphaFoldDB" id="C7R9Z1"/>
<evidence type="ECO:0000259" key="3">
    <source>
        <dbReference type="PROSITE" id="PS51186"/>
    </source>
</evidence>
<evidence type="ECO:0000313" key="5">
    <source>
        <dbReference type="Proteomes" id="UP000001231"/>
    </source>
</evidence>
<dbReference type="SUPFAM" id="SSF55729">
    <property type="entry name" value="Acyl-CoA N-acyltransferases (Nat)"/>
    <property type="match status" value="1"/>
</dbReference>
<dbReference type="RefSeq" id="WP_015781615.1">
    <property type="nucleotide sequence ID" value="NC_013166.1"/>
</dbReference>
<protein>
    <submittedName>
        <fullName evidence="4">GCN5-related N-acetyltransferase</fullName>
    </submittedName>
</protein>
<evidence type="ECO:0000256" key="1">
    <source>
        <dbReference type="ARBA" id="ARBA00022679"/>
    </source>
</evidence>
<dbReference type="PANTHER" id="PTHR43420">
    <property type="entry name" value="ACETYLTRANSFERASE"/>
    <property type="match status" value="1"/>
</dbReference>
<dbReference type="Gene3D" id="3.40.630.30">
    <property type="match status" value="1"/>
</dbReference>
<proteinExistence type="predicted"/>
<dbReference type="eggNOG" id="COG0456">
    <property type="taxonomic scope" value="Bacteria"/>
</dbReference>
<keyword evidence="1 4" id="KW-0808">Transferase</keyword>
<dbReference type="PANTHER" id="PTHR43420:SF12">
    <property type="entry name" value="N-ACETYLTRANSFERASE DOMAIN-CONTAINING PROTEIN"/>
    <property type="match status" value="1"/>
</dbReference>
<dbReference type="InterPro" id="IPR050680">
    <property type="entry name" value="YpeA/RimI_acetyltransf"/>
</dbReference>
<dbReference type="CDD" id="cd04301">
    <property type="entry name" value="NAT_SF"/>
    <property type="match status" value="1"/>
</dbReference>
<organism evidence="4 5">
    <name type="scientific">Kangiella koreensis (strain DSM 16069 / JCM 12317 / KCTC 12182 / SW-125)</name>
    <dbReference type="NCBI Taxonomy" id="523791"/>
    <lineage>
        <taxon>Bacteria</taxon>
        <taxon>Pseudomonadati</taxon>
        <taxon>Pseudomonadota</taxon>
        <taxon>Gammaproteobacteria</taxon>
        <taxon>Kangiellales</taxon>
        <taxon>Kangiellaceae</taxon>
        <taxon>Kangiella</taxon>
    </lineage>
</organism>
<dbReference type="PROSITE" id="PS51186">
    <property type="entry name" value="GNAT"/>
    <property type="match status" value="1"/>
</dbReference>
<keyword evidence="5" id="KW-1185">Reference proteome</keyword>
<keyword evidence="2" id="KW-0012">Acyltransferase</keyword>